<evidence type="ECO:0000259" key="4">
    <source>
        <dbReference type="PROSITE" id="PS50961"/>
    </source>
</evidence>
<feature type="compositionally biased region" description="Polar residues" evidence="3">
    <location>
        <begin position="822"/>
        <end position="839"/>
    </location>
</feature>
<dbReference type="PANTHER" id="PTHR22792">
    <property type="entry name" value="LUPUS LA PROTEIN-RELATED"/>
    <property type="match status" value="1"/>
</dbReference>
<evidence type="ECO:0000256" key="1">
    <source>
        <dbReference type="ARBA" id="ARBA00022884"/>
    </source>
</evidence>
<feature type="compositionally biased region" description="Polar residues" evidence="3">
    <location>
        <begin position="183"/>
        <end position="203"/>
    </location>
</feature>
<dbReference type="CDD" id="cd07323">
    <property type="entry name" value="LAM"/>
    <property type="match status" value="1"/>
</dbReference>
<feature type="compositionally biased region" description="Polar residues" evidence="3">
    <location>
        <begin position="25"/>
        <end position="37"/>
    </location>
</feature>
<dbReference type="SUPFAM" id="SSF46785">
    <property type="entry name" value="Winged helix' DNA-binding domain"/>
    <property type="match status" value="1"/>
</dbReference>
<dbReference type="InterPro" id="IPR036388">
    <property type="entry name" value="WH-like_DNA-bd_sf"/>
</dbReference>
<feature type="compositionally biased region" description="Basic and acidic residues" evidence="3">
    <location>
        <begin position="642"/>
        <end position="653"/>
    </location>
</feature>
<dbReference type="STRING" id="139825.A0A401GZC8"/>
<dbReference type="RefSeq" id="XP_027618440.1">
    <property type="nucleotide sequence ID" value="XM_027762639.1"/>
</dbReference>
<feature type="compositionally biased region" description="Polar residues" evidence="3">
    <location>
        <begin position="371"/>
        <end position="381"/>
    </location>
</feature>
<dbReference type="SMART" id="SM00715">
    <property type="entry name" value="LA"/>
    <property type="match status" value="1"/>
</dbReference>
<feature type="compositionally biased region" description="Basic and acidic residues" evidence="3">
    <location>
        <begin position="253"/>
        <end position="280"/>
    </location>
</feature>
<dbReference type="InterPro" id="IPR045180">
    <property type="entry name" value="La_dom_prot"/>
</dbReference>
<feature type="compositionally biased region" description="Polar residues" evidence="3">
    <location>
        <begin position="402"/>
        <end position="416"/>
    </location>
</feature>
<reference evidence="5 6" key="1">
    <citation type="journal article" date="2018" name="Sci. Rep.">
        <title>Genome sequence of the cauliflower mushroom Sparassis crispa (Hanabiratake) and its association with beneficial usage.</title>
        <authorList>
            <person name="Kiyama R."/>
            <person name="Furutani Y."/>
            <person name="Kawaguchi K."/>
            <person name="Nakanishi T."/>
        </authorList>
    </citation>
    <scope>NUCLEOTIDE SEQUENCE [LARGE SCALE GENOMIC DNA]</scope>
</reference>
<dbReference type="GO" id="GO:0005829">
    <property type="term" value="C:cytosol"/>
    <property type="evidence" value="ECO:0007669"/>
    <property type="project" value="TreeGrafter"/>
</dbReference>
<feature type="compositionally biased region" description="Low complexity" evidence="3">
    <location>
        <begin position="50"/>
        <end position="98"/>
    </location>
</feature>
<feature type="region of interest" description="Disordered" evidence="3">
    <location>
        <begin position="607"/>
        <end position="691"/>
    </location>
</feature>
<organism evidence="5 6">
    <name type="scientific">Sparassis crispa</name>
    <dbReference type="NCBI Taxonomy" id="139825"/>
    <lineage>
        <taxon>Eukaryota</taxon>
        <taxon>Fungi</taxon>
        <taxon>Dikarya</taxon>
        <taxon>Basidiomycota</taxon>
        <taxon>Agaricomycotina</taxon>
        <taxon>Agaricomycetes</taxon>
        <taxon>Polyporales</taxon>
        <taxon>Sparassidaceae</taxon>
        <taxon>Sparassis</taxon>
    </lineage>
</organism>
<dbReference type="InterPro" id="IPR036390">
    <property type="entry name" value="WH_DNA-bd_sf"/>
</dbReference>
<feature type="compositionally biased region" description="Low complexity" evidence="3">
    <location>
        <begin position="139"/>
        <end position="158"/>
    </location>
</feature>
<feature type="region of interest" description="Disordered" evidence="3">
    <location>
        <begin position="1125"/>
        <end position="1168"/>
    </location>
</feature>
<comment type="caution">
    <text evidence="5">The sequence shown here is derived from an EMBL/GenBank/DDBJ whole genome shotgun (WGS) entry which is preliminary data.</text>
</comment>
<dbReference type="Gene3D" id="1.10.10.10">
    <property type="entry name" value="Winged helix-like DNA-binding domain superfamily/Winged helix DNA-binding domain"/>
    <property type="match status" value="1"/>
</dbReference>
<sequence length="1168" mass="123645">MVSQPSAVPNSLPLSYADRAKKAQNIRQKGQVSSQGIGVSPAAPISVHPSSAPSTSSALSGTSSGPSKPSSSSVQDTPASSAISTRTTSRPSSPTIAPKDANGDVNHTNSHPPERPPPALKPAAAPPVNVWNLRKEQMAQARALSQSQSSSVLLRGSSQTGGAAMPLPTSSSSSDTPEAGLASASTTPALQNVTNHRASSSLGSGVPVNGRTTHSNDEDDAFVVRARLPPTVDDVESWPEVGKSAPPVNAGTDGKDKDEGAHERERDGSQPSSRKSEKTKWVPIPPQELQAAADALQQSRAPHSHARNRAQQHAPPRTQGSYPASGSGSTSLSASGSAQASQGQSRAHSSLGVRPSASHASSVSQSQVQSRTGSAHSSPRQPFTRRRLPEEGGAGVGPMHTVNRSIRSSRSGSPQLSAPPYVPPAEYNPRIAAMPYPPPNMGPPPESLNPDISNSIAYYQPNMSAPRSYNTSRGSPAQNPYALPPAMYPAQQLPGMPMNPYASAPYGLYSQFSYPYAPPPYMFWPAAGGPQPISSSPVPIVPPMDGGVPPPTMMARPPPPGESDAVAGYREVGFVLPPPAAYERVEEEAQGEVERGRRGRELSFGSIGVAGASKSPSPAPPSGSPAEASNNAGGLGLDTGVLEEKGSGEESGDKTFTTFSIGVAPGEPGPARIRSRTRTQSRGGLGDGVSLKTALEPSEPLAIAEDVKAGRTTAQTAAGEVEVKVIDLTDPETKWEFGTTKRAETEVEAREAGTEGVATGVSPSNALGMSPGPAAVPVQGEGYPPARVPSAQVPGYVRAPNYVPPVAIPPMGSTLTHLKDTGSPSTAPQSALPPTSAASSGLGDDWEVKDYGYGFGRGFAPAMTREEHMLLRERDRRDHAEREYYGRPRRGSYSGGYGYDRGGHERGGFERGGYSGRRGRGMYGGRGGYHSRNFSRGGYQQGPPRQPPFVVQPPQNELNSYYAPAPQPVTSYIPPAYEGYAYPPYAAAQQPVQPVQPVPPMPMPLSPLSFPLDPTRYYLLGQLEYYLSPQNMAQDFFLRQRMDSRGWISISLIASFNRVRQLTVDLQLVRDVLTLSSLVEVNGDWVRMRQWEQFVLPNAIESTVETELHRDTQFQAAEELLAAYDGAEAGSNPDGEGEAEGDEEDEEDVVFVLGRDANRPWTPERRPA</sequence>
<dbReference type="EMBL" id="BFAD01000011">
    <property type="protein sequence ID" value="GBE87527.1"/>
    <property type="molecule type" value="Genomic_DNA"/>
</dbReference>
<keyword evidence="1 2" id="KW-0694">RNA-binding</keyword>
<evidence type="ECO:0000256" key="2">
    <source>
        <dbReference type="PROSITE-ProRule" id="PRU00332"/>
    </source>
</evidence>
<feature type="compositionally biased region" description="Basic and acidic residues" evidence="3">
    <location>
        <begin position="1156"/>
        <end position="1168"/>
    </location>
</feature>
<feature type="region of interest" description="Disordered" evidence="3">
    <location>
        <begin position="813"/>
        <end position="843"/>
    </location>
</feature>
<gene>
    <name evidence="5" type="ORF">SCP_1102040</name>
</gene>
<feature type="region of interest" description="Disordered" evidence="3">
    <location>
        <begin position="21"/>
        <end position="424"/>
    </location>
</feature>
<feature type="compositionally biased region" description="Low complexity" evidence="3">
    <location>
        <begin position="320"/>
        <end position="370"/>
    </location>
</feature>
<dbReference type="PROSITE" id="PS50961">
    <property type="entry name" value="HTH_LA"/>
    <property type="match status" value="1"/>
</dbReference>
<evidence type="ECO:0000313" key="6">
    <source>
        <dbReference type="Proteomes" id="UP000287166"/>
    </source>
</evidence>
<dbReference type="Proteomes" id="UP000287166">
    <property type="component" value="Unassembled WGS sequence"/>
</dbReference>
<dbReference type="Pfam" id="PF05383">
    <property type="entry name" value="La"/>
    <property type="match status" value="1"/>
</dbReference>
<dbReference type="GO" id="GO:0010494">
    <property type="term" value="C:cytoplasmic stress granule"/>
    <property type="evidence" value="ECO:0007669"/>
    <property type="project" value="TreeGrafter"/>
</dbReference>
<name>A0A401GZC8_9APHY</name>
<dbReference type="GeneID" id="38784444"/>
<evidence type="ECO:0000256" key="3">
    <source>
        <dbReference type="SAM" id="MobiDB-lite"/>
    </source>
</evidence>
<dbReference type="GO" id="GO:0003723">
    <property type="term" value="F:RNA binding"/>
    <property type="evidence" value="ECO:0007669"/>
    <property type="project" value="UniProtKB-UniRule"/>
</dbReference>
<keyword evidence="6" id="KW-1185">Reference proteome</keyword>
<feature type="compositionally biased region" description="Low complexity" evidence="3">
    <location>
        <begin position="287"/>
        <end position="298"/>
    </location>
</feature>
<dbReference type="OrthoDB" id="340227at2759"/>
<evidence type="ECO:0000313" key="5">
    <source>
        <dbReference type="EMBL" id="GBE87527.1"/>
    </source>
</evidence>
<dbReference type="PANTHER" id="PTHR22792:SF132">
    <property type="entry name" value="LA-RELATED PROTEIN 1"/>
    <property type="match status" value="1"/>
</dbReference>
<dbReference type="InParanoid" id="A0A401GZC8"/>
<feature type="domain" description="HTH La-type RNA-binding" evidence="4">
    <location>
        <begin position="1009"/>
        <end position="1098"/>
    </location>
</feature>
<proteinExistence type="predicted"/>
<accession>A0A401GZC8</accession>
<dbReference type="GO" id="GO:0045727">
    <property type="term" value="P:positive regulation of translation"/>
    <property type="evidence" value="ECO:0007669"/>
    <property type="project" value="TreeGrafter"/>
</dbReference>
<protein>
    <recommendedName>
        <fullName evidence="4">HTH La-type RNA-binding domain-containing protein</fullName>
    </recommendedName>
</protein>
<dbReference type="InterPro" id="IPR006630">
    <property type="entry name" value="La_HTH"/>
</dbReference>
<dbReference type="AlphaFoldDB" id="A0A401GZC8"/>
<feature type="compositionally biased region" description="Acidic residues" evidence="3">
    <location>
        <begin position="1135"/>
        <end position="1149"/>
    </location>
</feature>